<sequence length="388" mass="42102">MDVYDRGPLGDLRAAAAESRDWLCNVAAPLWATRGRTPSGLFAERISLAGIADPSYFRTFVQARHIFSFCAIGEMGWQGPWQALVGETIDLLIARARRADGFFVHRLDANGAPLDGRADLYDQAFVLFALGAAGAALQRSDCFDVAEALLSVLERHWSHPAGGFTEGEIVDSRIRRQNPHMHLFEAAQALAEASGRARFEALAQTIGSLAIDRFLDRESGALLEYFDDRLVPAAGEEGKIAEPGHCFEWAWLFERMAKGGWPQGAAISDALTGFARRTGIAKGVAINEVLVDGTVRNADARLWPQTERIKAAVARFQRLGAAEEAVEAVAAVAGLQRYFDVAIPGLWRDKLKADGSWVEELAPGSSLYHIACAVLELHRATMGAAISA</sequence>
<gene>
    <name evidence="3" type="ORF">DD559_02915</name>
</gene>
<dbReference type="AlphaFoldDB" id="A0A2U0SIY3"/>
<accession>A0A2U0SIY3</accession>
<organism evidence="3 4">
    <name type="scientific">Sphingomonas pokkalii</name>
    <dbReference type="NCBI Taxonomy" id="2175090"/>
    <lineage>
        <taxon>Bacteria</taxon>
        <taxon>Pseudomonadati</taxon>
        <taxon>Pseudomonadota</taxon>
        <taxon>Alphaproteobacteria</taxon>
        <taxon>Sphingomonadales</taxon>
        <taxon>Sphingomonadaceae</taxon>
        <taxon>Sphingomonas</taxon>
    </lineage>
</organism>
<dbReference type="EMBL" id="QENQ01000001">
    <property type="protein sequence ID" value="PVX31289.1"/>
    <property type="molecule type" value="Genomic_DNA"/>
</dbReference>
<dbReference type="GO" id="GO:0005975">
    <property type="term" value="P:carbohydrate metabolic process"/>
    <property type="evidence" value="ECO:0007669"/>
    <property type="project" value="InterPro"/>
</dbReference>
<comment type="similarity">
    <text evidence="1">Belongs to the N-acylglucosamine 2-epimerase family.</text>
</comment>
<protein>
    <submittedName>
        <fullName evidence="3">Mannose-6-phosphate isomerase</fullName>
    </submittedName>
</protein>
<evidence type="ECO:0000313" key="4">
    <source>
        <dbReference type="Proteomes" id="UP000245890"/>
    </source>
</evidence>
<dbReference type="GO" id="GO:0016853">
    <property type="term" value="F:isomerase activity"/>
    <property type="evidence" value="ECO:0007669"/>
    <property type="project" value="UniProtKB-KW"/>
</dbReference>
<dbReference type="Proteomes" id="UP000245890">
    <property type="component" value="Unassembled WGS sequence"/>
</dbReference>
<dbReference type="InterPro" id="IPR008928">
    <property type="entry name" value="6-hairpin_glycosidase_sf"/>
</dbReference>
<comment type="caution">
    <text evidence="3">The sequence shown here is derived from an EMBL/GenBank/DDBJ whole genome shotgun (WGS) entry which is preliminary data.</text>
</comment>
<proteinExistence type="inferred from homology"/>
<dbReference type="SUPFAM" id="SSF48208">
    <property type="entry name" value="Six-hairpin glycosidases"/>
    <property type="match status" value="1"/>
</dbReference>
<dbReference type="PANTHER" id="PTHR15108">
    <property type="entry name" value="N-ACYLGLUCOSAMINE-2-EPIMERASE"/>
    <property type="match status" value="1"/>
</dbReference>
<dbReference type="Pfam" id="PF07221">
    <property type="entry name" value="GlcNAc_2-epim"/>
    <property type="match status" value="1"/>
</dbReference>
<keyword evidence="4" id="KW-1185">Reference proteome</keyword>
<dbReference type="InterPro" id="IPR010819">
    <property type="entry name" value="AGE/CE"/>
</dbReference>
<reference evidence="3 4" key="1">
    <citation type="submission" date="2018-05" db="EMBL/GenBank/DDBJ databases">
        <title>Description of Sphingomonas pokkalii sp nov, isolated from the rhizosphere of saline tolerant pokkali rice and its draft genome analysis.</title>
        <authorList>
            <person name="Menon R."/>
            <person name="Kumari S."/>
            <person name="Rameshkumar N."/>
        </authorList>
    </citation>
    <scope>NUCLEOTIDE SEQUENCE [LARGE SCALE GENOMIC DNA]</scope>
    <source>
        <strain evidence="3 4">L3B27</strain>
    </source>
</reference>
<keyword evidence="2 3" id="KW-0413">Isomerase</keyword>
<dbReference type="OrthoDB" id="9806359at2"/>
<evidence type="ECO:0000256" key="2">
    <source>
        <dbReference type="ARBA" id="ARBA00023235"/>
    </source>
</evidence>
<dbReference type="Gene3D" id="1.50.10.10">
    <property type="match status" value="1"/>
</dbReference>
<dbReference type="InterPro" id="IPR012341">
    <property type="entry name" value="6hp_glycosidase-like_sf"/>
</dbReference>
<evidence type="ECO:0000313" key="3">
    <source>
        <dbReference type="EMBL" id="PVX31289.1"/>
    </source>
</evidence>
<evidence type="ECO:0000256" key="1">
    <source>
        <dbReference type="ARBA" id="ARBA00008558"/>
    </source>
</evidence>
<name>A0A2U0SIY3_9SPHN</name>